<keyword evidence="5" id="KW-1185">Reference proteome</keyword>
<evidence type="ECO:0000256" key="1">
    <source>
        <dbReference type="SAM" id="Coils"/>
    </source>
</evidence>
<dbReference type="SUPFAM" id="SSF52200">
    <property type="entry name" value="Toll/Interleukin receptor TIR domain"/>
    <property type="match status" value="1"/>
</dbReference>
<dbReference type="InterPro" id="IPR042095">
    <property type="entry name" value="SUMF_sf"/>
</dbReference>
<feature type="region of interest" description="Disordered" evidence="2">
    <location>
        <begin position="275"/>
        <end position="299"/>
    </location>
</feature>
<evidence type="ECO:0000313" key="4">
    <source>
        <dbReference type="EMBL" id="MCC5605005.1"/>
    </source>
</evidence>
<dbReference type="InterPro" id="IPR016187">
    <property type="entry name" value="CTDL_fold"/>
</dbReference>
<sequence>MTEVSLVSLKVFCSYSHNDESLKDELAKHLTMLERQGVISTWHDRKIPPGRDWDQQINENLNTADIILLLVSSDFIYSKYCWDVEVSKAIKRHEAGEACVIPIILRNVSWQSAPFAKLQALPKNGLPVTSWNNQDDAFTNVAEGIKFAAEQLIKERQQKQATREAAIAEYRQQVEEFASNSEISVVESEILKDLQEKLRLTDQEASAVREKALEPYGIYKENIDKYRLFLTNFVDEQGYPLNEKAENELKKLQKYYVLKDEDVVRLQKEQEKEYQKRQADLQKQRERESSKTQSPPRIQTQSFEFNTATINYVKSGLFGLGKTYEINYSRKRSEFFSENLGNDVVLEMVAIPGGQFLMGSPENEPGRYSDESPQHTVTVQPFFMGKFPVTQSQWAIVAELEKINIDLNPEPSEFKSANRPVECVSWNDAIEFCVRLSNKTGKTYRLPSEAEWEYACRAETTTPFYFGETITTELANYDGNYTYNSGPKGEYCQQTTDVRKFSPNPFGLFDMHGNIWEWCQDAWHENYNGAPADGSLWMNENDSRLLRGGSWHNNPRNCRSANRYGLTPDVRDIFVGFRVVVLL</sequence>
<name>A0ABS8IL38_9NOSO</name>
<feature type="coiled-coil region" evidence="1">
    <location>
        <begin position="149"/>
        <end position="211"/>
    </location>
</feature>
<accession>A0ABS8IL38</accession>
<dbReference type="Gene3D" id="3.40.50.10140">
    <property type="entry name" value="Toll/interleukin-1 receptor homology (TIR) domain"/>
    <property type="match status" value="1"/>
</dbReference>
<feature type="compositionally biased region" description="Basic and acidic residues" evidence="2">
    <location>
        <begin position="275"/>
        <end position="290"/>
    </location>
</feature>
<gene>
    <name evidence="4" type="ORF">LC586_39260</name>
</gene>
<evidence type="ECO:0000259" key="3">
    <source>
        <dbReference type="PROSITE" id="PS50104"/>
    </source>
</evidence>
<dbReference type="InterPro" id="IPR000157">
    <property type="entry name" value="TIR_dom"/>
</dbReference>
<dbReference type="PANTHER" id="PTHR23150:SF35">
    <property type="entry name" value="BLL6746 PROTEIN"/>
    <property type="match status" value="1"/>
</dbReference>
<dbReference type="SMART" id="SM00255">
    <property type="entry name" value="TIR"/>
    <property type="match status" value="1"/>
</dbReference>
<dbReference type="RefSeq" id="WP_229491172.1">
    <property type="nucleotide sequence ID" value="NZ_JAIVFQ010000183.1"/>
</dbReference>
<comment type="caution">
    <text evidence="4">The sequence shown here is derived from an EMBL/GenBank/DDBJ whole genome shotgun (WGS) entry which is preliminary data.</text>
</comment>
<evidence type="ECO:0000256" key="2">
    <source>
        <dbReference type="SAM" id="MobiDB-lite"/>
    </source>
</evidence>
<dbReference type="InterPro" id="IPR035897">
    <property type="entry name" value="Toll_tir_struct_dom_sf"/>
</dbReference>
<dbReference type="Gene3D" id="3.90.1580.10">
    <property type="entry name" value="paralog of FGE (formylglycine-generating enzyme)"/>
    <property type="match status" value="1"/>
</dbReference>
<protein>
    <submittedName>
        <fullName evidence="4">SUMF1/EgtB/PvdO family nonheme iron enzyme</fullName>
    </submittedName>
</protein>
<evidence type="ECO:0000313" key="5">
    <source>
        <dbReference type="Proteomes" id="UP001199525"/>
    </source>
</evidence>
<dbReference type="InterPro" id="IPR051043">
    <property type="entry name" value="Sulfatase_Mod_Factor_Kinase"/>
</dbReference>
<reference evidence="4 5" key="1">
    <citation type="journal article" date="2021" name="Microorganisms">
        <title>Genome Evolution of Filamentous Cyanobacterium Nostoc Species: From Facultative Symbiosis to Free Living.</title>
        <authorList>
            <person name="Huo D."/>
            <person name="Li H."/>
            <person name="Cai F."/>
            <person name="Guo X."/>
            <person name="Qiao Z."/>
            <person name="Wang W."/>
            <person name="Yu G."/>
            <person name="Li R."/>
        </authorList>
    </citation>
    <scope>NUCLEOTIDE SEQUENCE [LARGE SCALE GENOMIC DNA]</scope>
    <source>
        <strain evidence="4 5">CHAB 5714</strain>
    </source>
</reference>
<dbReference type="Proteomes" id="UP001199525">
    <property type="component" value="Unassembled WGS sequence"/>
</dbReference>
<dbReference type="SUPFAM" id="SSF56436">
    <property type="entry name" value="C-type lectin-like"/>
    <property type="match status" value="1"/>
</dbReference>
<dbReference type="Pfam" id="PF03781">
    <property type="entry name" value="FGE-sulfatase"/>
    <property type="match status" value="1"/>
</dbReference>
<dbReference type="Pfam" id="PF13676">
    <property type="entry name" value="TIR_2"/>
    <property type="match status" value="1"/>
</dbReference>
<dbReference type="PANTHER" id="PTHR23150">
    <property type="entry name" value="SULFATASE MODIFYING FACTOR 1, 2"/>
    <property type="match status" value="1"/>
</dbReference>
<dbReference type="InterPro" id="IPR005532">
    <property type="entry name" value="SUMF_dom"/>
</dbReference>
<keyword evidence="1" id="KW-0175">Coiled coil</keyword>
<proteinExistence type="predicted"/>
<organism evidence="4 5">
    <name type="scientific">Nostoc favosum CHAB5714</name>
    <dbReference type="NCBI Taxonomy" id="2780399"/>
    <lineage>
        <taxon>Bacteria</taxon>
        <taxon>Bacillati</taxon>
        <taxon>Cyanobacteriota</taxon>
        <taxon>Cyanophyceae</taxon>
        <taxon>Nostocales</taxon>
        <taxon>Nostocaceae</taxon>
        <taxon>Nostoc</taxon>
        <taxon>Nostoc favosum</taxon>
    </lineage>
</organism>
<feature type="domain" description="TIR" evidence="3">
    <location>
        <begin position="7"/>
        <end position="152"/>
    </location>
</feature>
<dbReference type="PROSITE" id="PS50104">
    <property type="entry name" value="TIR"/>
    <property type="match status" value="1"/>
</dbReference>
<dbReference type="EMBL" id="JAIVFQ010000183">
    <property type="protein sequence ID" value="MCC5605005.1"/>
    <property type="molecule type" value="Genomic_DNA"/>
</dbReference>